<dbReference type="PANTHER" id="PTHR44846:SF17">
    <property type="entry name" value="GNTR-FAMILY TRANSCRIPTIONAL REGULATOR"/>
    <property type="match status" value="1"/>
</dbReference>
<dbReference type="EMBL" id="JAMQBH010000005">
    <property type="protein sequence ID" value="MCM2514071.1"/>
    <property type="molecule type" value="Genomic_DNA"/>
</dbReference>
<organism evidence="6 7">
    <name type="scientific">Streptomyces griseoincarnatus</name>
    <dbReference type="NCBI Taxonomy" id="29305"/>
    <lineage>
        <taxon>Bacteria</taxon>
        <taxon>Bacillati</taxon>
        <taxon>Actinomycetota</taxon>
        <taxon>Actinomycetes</taxon>
        <taxon>Kitasatosporales</taxon>
        <taxon>Streptomycetaceae</taxon>
        <taxon>Streptomyces</taxon>
        <taxon>Streptomyces griseoincarnatus group</taxon>
    </lineage>
</organism>
<evidence type="ECO:0000256" key="4">
    <source>
        <dbReference type="SAM" id="MobiDB-lite"/>
    </source>
</evidence>
<feature type="region of interest" description="Disordered" evidence="4">
    <location>
        <begin position="252"/>
        <end position="274"/>
    </location>
</feature>
<keyword evidence="7" id="KW-1185">Reference proteome</keyword>
<dbReference type="Pfam" id="PF07702">
    <property type="entry name" value="UTRA"/>
    <property type="match status" value="1"/>
</dbReference>
<name>A0ABT0VSB8_STRGI</name>
<dbReference type="PANTHER" id="PTHR44846">
    <property type="entry name" value="MANNOSYL-D-GLYCERATE TRANSPORT/METABOLISM SYSTEM REPRESSOR MNGR-RELATED"/>
    <property type="match status" value="1"/>
</dbReference>
<reference evidence="6 7" key="1">
    <citation type="submission" date="2022-06" db="EMBL/GenBank/DDBJ databases">
        <title>Whole genome sequence of Streptomyces griseoincarnatus RB7AG.</title>
        <authorList>
            <person name="Ray L."/>
            <person name="Behera S."/>
            <person name="Panda A.N."/>
        </authorList>
    </citation>
    <scope>NUCLEOTIDE SEQUENCE [LARGE SCALE GENOMIC DNA]</scope>
    <source>
        <strain evidence="6 7">RB7AG</strain>
    </source>
</reference>
<dbReference type="SMART" id="SM00866">
    <property type="entry name" value="UTRA"/>
    <property type="match status" value="1"/>
</dbReference>
<evidence type="ECO:0000256" key="2">
    <source>
        <dbReference type="ARBA" id="ARBA00023125"/>
    </source>
</evidence>
<keyword evidence="2" id="KW-0238">DNA-binding</keyword>
<dbReference type="InterPro" id="IPR000524">
    <property type="entry name" value="Tscrpt_reg_HTH_GntR"/>
</dbReference>
<feature type="compositionally biased region" description="Polar residues" evidence="4">
    <location>
        <begin position="253"/>
        <end position="262"/>
    </location>
</feature>
<dbReference type="InterPro" id="IPR036390">
    <property type="entry name" value="WH_DNA-bd_sf"/>
</dbReference>
<dbReference type="InterPro" id="IPR036388">
    <property type="entry name" value="WH-like_DNA-bd_sf"/>
</dbReference>
<dbReference type="InterPro" id="IPR050679">
    <property type="entry name" value="Bact_HTH_transcr_reg"/>
</dbReference>
<proteinExistence type="predicted"/>
<dbReference type="SMART" id="SM00345">
    <property type="entry name" value="HTH_GNTR"/>
    <property type="match status" value="1"/>
</dbReference>
<evidence type="ECO:0000256" key="3">
    <source>
        <dbReference type="ARBA" id="ARBA00023163"/>
    </source>
</evidence>
<dbReference type="InterPro" id="IPR011663">
    <property type="entry name" value="UTRA"/>
</dbReference>
<feature type="domain" description="HTH gntR-type" evidence="5">
    <location>
        <begin position="8"/>
        <end position="76"/>
    </location>
</feature>
<evidence type="ECO:0000256" key="1">
    <source>
        <dbReference type="ARBA" id="ARBA00023015"/>
    </source>
</evidence>
<dbReference type="CDD" id="cd07377">
    <property type="entry name" value="WHTH_GntR"/>
    <property type="match status" value="1"/>
</dbReference>
<evidence type="ECO:0000259" key="5">
    <source>
        <dbReference type="PROSITE" id="PS50949"/>
    </source>
</evidence>
<keyword evidence="1" id="KW-0805">Transcription regulation</keyword>
<accession>A0ABT0VSB8</accession>
<dbReference type="SUPFAM" id="SSF64288">
    <property type="entry name" value="Chorismate lyase-like"/>
    <property type="match status" value="1"/>
</dbReference>
<keyword evidence="3" id="KW-0804">Transcription</keyword>
<dbReference type="PROSITE" id="PS50949">
    <property type="entry name" value="HTH_GNTR"/>
    <property type="match status" value="1"/>
</dbReference>
<dbReference type="InterPro" id="IPR028978">
    <property type="entry name" value="Chorismate_lyase_/UTRA_dom_sf"/>
</dbReference>
<evidence type="ECO:0000313" key="7">
    <source>
        <dbReference type="Proteomes" id="UP001523263"/>
    </source>
</evidence>
<dbReference type="PRINTS" id="PR00035">
    <property type="entry name" value="HTHGNTR"/>
</dbReference>
<evidence type="ECO:0000313" key="6">
    <source>
        <dbReference type="EMBL" id="MCM2514071.1"/>
    </source>
</evidence>
<protein>
    <submittedName>
        <fullName evidence="6">GntR family transcriptional regulator</fullName>
    </submittedName>
</protein>
<dbReference type="SUPFAM" id="SSF46785">
    <property type="entry name" value="Winged helix' DNA-binding domain"/>
    <property type="match status" value="1"/>
</dbReference>
<dbReference type="Pfam" id="PF00392">
    <property type="entry name" value="GntR"/>
    <property type="match status" value="1"/>
</dbReference>
<comment type="caution">
    <text evidence="6">The sequence shown here is derived from an EMBL/GenBank/DDBJ whole genome shotgun (WGS) entry which is preliminary data.</text>
</comment>
<dbReference type="RefSeq" id="WP_251098294.1">
    <property type="nucleotide sequence ID" value="NZ_JAMQBH010000005.1"/>
</dbReference>
<sequence length="274" mass="29879">MAATDDRRPKYQRIADSLREAIRSGEYGPGDRLPGENDLMAAHGVARMTARQAIGVLRDEGIAEARKGAGVFVRAFRPLRRRGIQRLARDQWGSGRSIWSADIESRALEVDQVSVSEETAPAHVSAVLDLAAEDVVCVRRRRFVLDGKPVLLATSYLPLSLVAGSAITQEDTGPGGTYARLAELGYEPVHFREEIRSRMPSPDELTQLSMAPGTPVILICRTAFTDEGRPVEVNEMTLDAASYVLEYDFDANSKPTSRNPATASPGPCSADIQR</sequence>
<gene>
    <name evidence="6" type="ORF">NC658_12480</name>
</gene>
<dbReference type="Gene3D" id="1.10.10.10">
    <property type="entry name" value="Winged helix-like DNA-binding domain superfamily/Winged helix DNA-binding domain"/>
    <property type="match status" value="1"/>
</dbReference>
<dbReference type="Gene3D" id="3.40.1410.10">
    <property type="entry name" value="Chorismate lyase-like"/>
    <property type="match status" value="1"/>
</dbReference>
<dbReference type="Proteomes" id="UP001523263">
    <property type="component" value="Unassembled WGS sequence"/>
</dbReference>